<dbReference type="InterPro" id="IPR018260">
    <property type="entry name" value="Ribosomal_uL22_CS"/>
</dbReference>
<protein>
    <recommendedName>
        <fullName evidence="6 7">Large ribosomal subunit protein uL22</fullName>
    </recommendedName>
</protein>
<dbReference type="EMBL" id="PEZZ01000007">
    <property type="protein sequence ID" value="PIS05442.1"/>
    <property type="molecule type" value="Genomic_DNA"/>
</dbReference>
<comment type="function">
    <text evidence="7">The globular domain of the protein is located near the polypeptide exit tunnel on the outside of the subunit, while an extended beta-hairpin is found that lines the wall of the exit tunnel in the center of the 70S ribosome.</text>
</comment>
<evidence type="ECO:0000256" key="11">
    <source>
        <dbReference type="SAM" id="MobiDB-lite"/>
    </source>
</evidence>
<dbReference type="Pfam" id="PF00237">
    <property type="entry name" value="Ribosomal_L22"/>
    <property type="match status" value="1"/>
</dbReference>
<dbReference type="CDD" id="cd00336">
    <property type="entry name" value="Ribosomal_L22"/>
    <property type="match status" value="1"/>
</dbReference>
<evidence type="ECO:0000256" key="6">
    <source>
        <dbReference type="ARBA" id="ARBA00035207"/>
    </source>
</evidence>
<comment type="function">
    <text evidence="7 10">This protein binds specifically to 23S rRNA; its binding is stimulated by other ribosomal proteins, e.g., L4, L17, and L20. It is important during the early stages of 50S assembly. It makes multiple contacts with different domains of the 23S rRNA in the assembled 50S subunit and ribosome.</text>
</comment>
<dbReference type="GO" id="GO:0019843">
    <property type="term" value="F:rRNA binding"/>
    <property type="evidence" value="ECO:0007669"/>
    <property type="project" value="UniProtKB-UniRule"/>
</dbReference>
<comment type="subunit">
    <text evidence="7 9">Part of the 50S ribosomal subunit.</text>
</comment>
<dbReference type="InterPro" id="IPR005727">
    <property type="entry name" value="Ribosomal_uL22_bac/chlpt-type"/>
</dbReference>
<feature type="region of interest" description="Disordered" evidence="11">
    <location>
        <begin position="130"/>
        <end position="171"/>
    </location>
</feature>
<evidence type="ECO:0000256" key="4">
    <source>
        <dbReference type="ARBA" id="ARBA00022980"/>
    </source>
</evidence>
<evidence type="ECO:0000256" key="10">
    <source>
        <dbReference type="RuleBase" id="RU004008"/>
    </source>
</evidence>
<keyword evidence="3 7" id="KW-0694">RNA-binding</keyword>
<comment type="similarity">
    <text evidence="1 7 8">Belongs to the universal ribosomal protein uL22 family.</text>
</comment>
<dbReference type="Gene3D" id="3.90.470.10">
    <property type="entry name" value="Ribosomal protein L22/L17"/>
    <property type="match status" value="1"/>
</dbReference>
<evidence type="ECO:0000256" key="3">
    <source>
        <dbReference type="ARBA" id="ARBA00022884"/>
    </source>
</evidence>
<dbReference type="PROSITE" id="PS00464">
    <property type="entry name" value="RIBOSOMAL_L22"/>
    <property type="match status" value="1"/>
</dbReference>
<comment type="caution">
    <text evidence="12">The sequence shown here is derived from an EMBL/GenBank/DDBJ whole genome shotgun (WGS) entry which is preliminary data.</text>
</comment>
<dbReference type="GO" id="GO:0003735">
    <property type="term" value="F:structural constituent of ribosome"/>
    <property type="evidence" value="ECO:0007669"/>
    <property type="project" value="InterPro"/>
</dbReference>
<dbReference type="GO" id="GO:0006412">
    <property type="term" value="P:translation"/>
    <property type="evidence" value="ECO:0007669"/>
    <property type="project" value="UniProtKB-UniRule"/>
</dbReference>
<evidence type="ECO:0000256" key="1">
    <source>
        <dbReference type="ARBA" id="ARBA00009451"/>
    </source>
</evidence>
<sequence length="171" mass="18942">MTRARLSRLRISPRKVRLVVDMVRGLPVEQALDQLNFSAKAAARPVHKLIKSAVANAEHNQNLSVGNLFIKTITVDDGPTLKRYKPRAMGRATPIRKRTSHVKLILSEIKASKKTEVKLYKSKEPKVDTIKQDTAPKKSALNTGQTAVKSGGITKAESKKVEATRHQTTNK</sequence>
<feature type="compositionally biased region" description="Basic and acidic residues" evidence="11">
    <location>
        <begin position="156"/>
        <end position="165"/>
    </location>
</feature>
<evidence type="ECO:0000256" key="7">
    <source>
        <dbReference type="HAMAP-Rule" id="MF_01331"/>
    </source>
</evidence>
<dbReference type="PANTHER" id="PTHR13501">
    <property type="entry name" value="CHLOROPLAST 50S RIBOSOMAL PROTEIN L22-RELATED"/>
    <property type="match status" value="1"/>
</dbReference>
<dbReference type="SUPFAM" id="SSF54843">
    <property type="entry name" value="Ribosomal protein L22"/>
    <property type="match status" value="1"/>
</dbReference>
<evidence type="ECO:0000256" key="5">
    <source>
        <dbReference type="ARBA" id="ARBA00023274"/>
    </source>
</evidence>
<accession>A0A2H0W249</accession>
<dbReference type="InterPro" id="IPR036394">
    <property type="entry name" value="Ribosomal_uL22_sf"/>
</dbReference>
<dbReference type="Proteomes" id="UP000230935">
    <property type="component" value="Unassembled WGS sequence"/>
</dbReference>
<proteinExistence type="inferred from homology"/>
<keyword evidence="2 7" id="KW-0699">rRNA-binding</keyword>
<dbReference type="NCBIfam" id="TIGR01044">
    <property type="entry name" value="rplV_bact"/>
    <property type="match status" value="1"/>
</dbReference>
<dbReference type="HAMAP" id="MF_01331_B">
    <property type="entry name" value="Ribosomal_uL22_B"/>
    <property type="match status" value="1"/>
</dbReference>
<name>A0A2H0W249_9BACT</name>
<gene>
    <name evidence="7" type="primary">rplV</name>
    <name evidence="12" type="ORF">COT81_01350</name>
</gene>
<dbReference type="PANTHER" id="PTHR13501:SF8">
    <property type="entry name" value="LARGE RIBOSOMAL SUBUNIT PROTEIN UL22M"/>
    <property type="match status" value="1"/>
</dbReference>
<keyword evidence="5 7" id="KW-0687">Ribonucleoprotein</keyword>
<dbReference type="InterPro" id="IPR047867">
    <property type="entry name" value="Ribosomal_uL22_bac/org-type"/>
</dbReference>
<evidence type="ECO:0000256" key="9">
    <source>
        <dbReference type="RuleBase" id="RU004006"/>
    </source>
</evidence>
<dbReference type="GO" id="GO:0022625">
    <property type="term" value="C:cytosolic large ribosomal subunit"/>
    <property type="evidence" value="ECO:0007669"/>
    <property type="project" value="TreeGrafter"/>
</dbReference>
<dbReference type="InterPro" id="IPR001063">
    <property type="entry name" value="Ribosomal_uL22"/>
</dbReference>
<keyword evidence="4 7" id="KW-0689">Ribosomal protein</keyword>
<evidence type="ECO:0000313" key="12">
    <source>
        <dbReference type="EMBL" id="PIS05442.1"/>
    </source>
</evidence>
<evidence type="ECO:0000313" key="13">
    <source>
        <dbReference type="Proteomes" id="UP000230935"/>
    </source>
</evidence>
<organism evidence="12 13">
    <name type="scientific">Candidatus Buchananbacteria bacterium CG10_big_fil_rev_8_21_14_0_10_42_9</name>
    <dbReference type="NCBI Taxonomy" id="1974526"/>
    <lineage>
        <taxon>Bacteria</taxon>
        <taxon>Candidatus Buchananiibacteriota</taxon>
    </lineage>
</organism>
<reference evidence="13" key="1">
    <citation type="submission" date="2017-09" db="EMBL/GenBank/DDBJ databases">
        <title>Depth-based differentiation of microbial function through sediment-hosted aquifers and enrichment of novel symbionts in the deep terrestrial subsurface.</title>
        <authorList>
            <person name="Probst A.J."/>
            <person name="Ladd B."/>
            <person name="Jarett J.K."/>
            <person name="Geller-Mcgrath D.E."/>
            <person name="Sieber C.M.K."/>
            <person name="Emerson J.B."/>
            <person name="Anantharaman K."/>
            <person name="Thomas B.C."/>
            <person name="Malmstrom R."/>
            <person name="Stieglmeier M."/>
            <person name="Klingl A."/>
            <person name="Woyke T."/>
            <person name="Ryan C.M."/>
            <person name="Banfield J.F."/>
        </authorList>
    </citation>
    <scope>NUCLEOTIDE SEQUENCE [LARGE SCALE GENOMIC DNA]</scope>
</reference>
<evidence type="ECO:0000256" key="2">
    <source>
        <dbReference type="ARBA" id="ARBA00022730"/>
    </source>
</evidence>
<evidence type="ECO:0000256" key="8">
    <source>
        <dbReference type="RuleBase" id="RU004005"/>
    </source>
</evidence>
<dbReference type="AlphaFoldDB" id="A0A2H0W249"/>